<gene>
    <name evidence="2" type="ORF">JMF97_30390</name>
</gene>
<keyword evidence="1" id="KW-1133">Transmembrane helix</keyword>
<keyword evidence="1" id="KW-0472">Membrane</keyword>
<feature type="transmembrane region" description="Helical" evidence="1">
    <location>
        <begin position="30"/>
        <end position="55"/>
    </location>
</feature>
<organism evidence="2 3">
    <name type="scientific">Micromonospora fiedleri</name>
    <dbReference type="NCBI Taxonomy" id="1157498"/>
    <lineage>
        <taxon>Bacteria</taxon>
        <taxon>Bacillati</taxon>
        <taxon>Actinomycetota</taxon>
        <taxon>Actinomycetes</taxon>
        <taxon>Micromonosporales</taxon>
        <taxon>Micromonosporaceae</taxon>
        <taxon>Micromonospora</taxon>
    </lineage>
</organism>
<keyword evidence="1" id="KW-0812">Transmembrane</keyword>
<protein>
    <submittedName>
        <fullName evidence="2">Uncharacterized protein</fullName>
    </submittedName>
</protein>
<dbReference type="EMBL" id="JAETXL010000023">
    <property type="protein sequence ID" value="MBL6280470.1"/>
    <property type="molecule type" value="Genomic_DNA"/>
</dbReference>
<proteinExistence type="predicted"/>
<name>A0ABS1UVR6_9ACTN</name>
<evidence type="ECO:0000313" key="3">
    <source>
        <dbReference type="Proteomes" id="UP000661193"/>
    </source>
</evidence>
<evidence type="ECO:0000313" key="2">
    <source>
        <dbReference type="EMBL" id="MBL6280470.1"/>
    </source>
</evidence>
<accession>A0ABS1UVR6</accession>
<sequence>MLLITLFAFIFSLISTAVMRKIDEGGKVAWMKMTVGSAVGVLGGLATNLAAASALV</sequence>
<dbReference type="Proteomes" id="UP000661193">
    <property type="component" value="Unassembled WGS sequence"/>
</dbReference>
<dbReference type="RefSeq" id="WP_203224654.1">
    <property type="nucleotide sequence ID" value="NZ_JAETXL010000023.1"/>
</dbReference>
<evidence type="ECO:0000256" key="1">
    <source>
        <dbReference type="SAM" id="Phobius"/>
    </source>
</evidence>
<reference evidence="2 3" key="1">
    <citation type="submission" date="2021-01" db="EMBL/GenBank/DDBJ databases">
        <title>Genome sequencing of Micromonospora fiedleri MG-37.</title>
        <authorList>
            <person name="Moreland P.E.J."/>
            <person name="Stach J.E.M."/>
        </authorList>
    </citation>
    <scope>NUCLEOTIDE SEQUENCE [LARGE SCALE GENOMIC DNA]</scope>
    <source>
        <strain evidence="2 3">MG-37</strain>
    </source>
</reference>
<keyword evidence="3" id="KW-1185">Reference proteome</keyword>
<comment type="caution">
    <text evidence="2">The sequence shown here is derived from an EMBL/GenBank/DDBJ whole genome shotgun (WGS) entry which is preliminary data.</text>
</comment>